<feature type="transmembrane region" description="Helical" evidence="1">
    <location>
        <begin position="201"/>
        <end position="227"/>
    </location>
</feature>
<sequence>MSLVPQDASLAESQVNIFTYVQVAVTTAALYDHALTFGREVELVWRKPPSLVTAFYVVDRYLGDAVFMYAGLQLFQFRAWGTLAYSWATQAIMQLRIYAMYRRSKRILALLLTFFFCEIAAIAFIIWRAIGPRSPLAVVNDFSPDKHYCAFSGVNENFTYLFIPFLCFEALLFFLAARAFILDIRCNEASTEKKGLRLNTFISVLARDSLLYFFVNLVACALVMGLWQSITELYANICVPFVMFLEVVVGTRLVLDFRERYARPDRRPVVSGRLTHGTVLLRGDDIQMEAMRISVRYDVETLVVREEDTP</sequence>
<dbReference type="InParanoid" id="A0A0D0EB93"/>
<proteinExistence type="predicted"/>
<feature type="transmembrane region" description="Helical" evidence="1">
    <location>
        <begin position="66"/>
        <end position="87"/>
    </location>
</feature>
<reference evidence="3 4" key="1">
    <citation type="submission" date="2014-04" db="EMBL/GenBank/DDBJ databases">
        <authorList>
            <consortium name="DOE Joint Genome Institute"/>
            <person name="Kuo A."/>
            <person name="Kohler A."/>
            <person name="Jargeat P."/>
            <person name="Nagy L.G."/>
            <person name="Floudas D."/>
            <person name="Copeland A."/>
            <person name="Barry K.W."/>
            <person name="Cichocki N."/>
            <person name="Veneault-Fourrey C."/>
            <person name="LaButti K."/>
            <person name="Lindquist E.A."/>
            <person name="Lipzen A."/>
            <person name="Lundell T."/>
            <person name="Morin E."/>
            <person name="Murat C."/>
            <person name="Sun H."/>
            <person name="Tunlid A."/>
            <person name="Henrissat B."/>
            <person name="Grigoriev I.V."/>
            <person name="Hibbett D.S."/>
            <person name="Martin F."/>
            <person name="Nordberg H.P."/>
            <person name="Cantor M.N."/>
            <person name="Hua S.X."/>
        </authorList>
    </citation>
    <scope>NUCLEOTIDE SEQUENCE [LARGE SCALE GENOMIC DNA]</scope>
    <source>
        <strain evidence="3 4">Ve08.2h10</strain>
    </source>
</reference>
<feature type="domain" description="DUF6533" evidence="2">
    <location>
        <begin position="20"/>
        <end position="63"/>
    </location>
</feature>
<feature type="transmembrane region" description="Helical" evidence="1">
    <location>
        <begin position="161"/>
        <end position="181"/>
    </location>
</feature>
<feature type="transmembrane region" description="Helical" evidence="1">
    <location>
        <begin position="233"/>
        <end position="255"/>
    </location>
</feature>
<accession>A0A0D0EB93</accession>
<dbReference type="EMBL" id="KN824823">
    <property type="protein sequence ID" value="KIL01055.1"/>
    <property type="molecule type" value="Genomic_DNA"/>
</dbReference>
<dbReference type="HOGENOM" id="CLU_035509_15_0_1"/>
<evidence type="ECO:0000259" key="2">
    <source>
        <dbReference type="Pfam" id="PF20151"/>
    </source>
</evidence>
<dbReference type="Proteomes" id="UP000054538">
    <property type="component" value="Unassembled WGS sequence"/>
</dbReference>
<dbReference type="Pfam" id="PF20151">
    <property type="entry name" value="DUF6533"/>
    <property type="match status" value="1"/>
</dbReference>
<dbReference type="OrthoDB" id="3349377at2759"/>
<evidence type="ECO:0000256" key="1">
    <source>
        <dbReference type="SAM" id="Phobius"/>
    </source>
</evidence>
<feature type="transmembrane region" description="Helical" evidence="1">
    <location>
        <begin position="107"/>
        <end position="130"/>
    </location>
</feature>
<keyword evidence="4" id="KW-1185">Reference proteome</keyword>
<evidence type="ECO:0000313" key="3">
    <source>
        <dbReference type="EMBL" id="KIL01055.1"/>
    </source>
</evidence>
<name>A0A0D0EB93_9AGAM</name>
<gene>
    <name evidence="3" type="ORF">PAXRUDRAFT_29403</name>
</gene>
<organism evidence="3 4">
    <name type="scientific">Paxillus rubicundulus Ve08.2h10</name>
    <dbReference type="NCBI Taxonomy" id="930991"/>
    <lineage>
        <taxon>Eukaryota</taxon>
        <taxon>Fungi</taxon>
        <taxon>Dikarya</taxon>
        <taxon>Basidiomycota</taxon>
        <taxon>Agaricomycotina</taxon>
        <taxon>Agaricomycetes</taxon>
        <taxon>Agaricomycetidae</taxon>
        <taxon>Boletales</taxon>
        <taxon>Paxilineae</taxon>
        <taxon>Paxillaceae</taxon>
        <taxon>Paxillus</taxon>
    </lineage>
</organism>
<keyword evidence="1" id="KW-0472">Membrane</keyword>
<protein>
    <recommendedName>
        <fullName evidence="2">DUF6533 domain-containing protein</fullName>
    </recommendedName>
</protein>
<keyword evidence="1" id="KW-0812">Transmembrane</keyword>
<dbReference type="AlphaFoldDB" id="A0A0D0EB93"/>
<dbReference type="InterPro" id="IPR045340">
    <property type="entry name" value="DUF6533"/>
</dbReference>
<evidence type="ECO:0000313" key="4">
    <source>
        <dbReference type="Proteomes" id="UP000054538"/>
    </source>
</evidence>
<reference evidence="4" key="2">
    <citation type="submission" date="2015-01" db="EMBL/GenBank/DDBJ databases">
        <title>Evolutionary Origins and Diversification of the Mycorrhizal Mutualists.</title>
        <authorList>
            <consortium name="DOE Joint Genome Institute"/>
            <consortium name="Mycorrhizal Genomics Consortium"/>
            <person name="Kohler A."/>
            <person name="Kuo A."/>
            <person name="Nagy L.G."/>
            <person name="Floudas D."/>
            <person name="Copeland A."/>
            <person name="Barry K.W."/>
            <person name="Cichocki N."/>
            <person name="Veneault-Fourrey C."/>
            <person name="LaButti K."/>
            <person name="Lindquist E.A."/>
            <person name="Lipzen A."/>
            <person name="Lundell T."/>
            <person name="Morin E."/>
            <person name="Murat C."/>
            <person name="Riley R."/>
            <person name="Ohm R."/>
            <person name="Sun H."/>
            <person name="Tunlid A."/>
            <person name="Henrissat B."/>
            <person name="Grigoriev I.V."/>
            <person name="Hibbett D.S."/>
            <person name="Martin F."/>
        </authorList>
    </citation>
    <scope>NUCLEOTIDE SEQUENCE [LARGE SCALE GENOMIC DNA]</scope>
    <source>
        <strain evidence="4">Ve08.2h10</strain>
    </source>
</reference>
<keyword evidence="1" id="KW-1133">Transmembrane helix</keyword>